<sequence>MEIASIVGAVSGSLSLLGIIYLFGVWRGKVDNQLNGLGKSFQDYPPAEMWTMTKTLWDVYVMDALRLRPDLAEHGSGFNLKESGKNLIPDYILPLLDQIPRNPVLR</sequence>
<name>A0A0F8ZNL7_9ZZZZ</name>
<evidence type="ECO:0000256" key="1">
    <source>
        <dbReference type="SAM" id="Phobius"/>
    </source>
</evidence>
<proteinExistence type="predicted"/>
<keyword evidence="1" id="KW-0472">Membrane</keyword>
<gene>
    <name evidence="2" type="ORF">LCGC14_3013560</name>
</gene>
<evidence type="ECO:0000313" key="2">
    <source>
        <dbReference type="EMBL" id="KKK61516.1"/>
    </source>
</evidence>
<protein>
    <submittedName>
        <fullName evidence="2">Uncharacterized protein</fullName>
    </submittedName>
</protein>
<feature type="transmembrane region" description="Helical" evidence="1">
    <location>
        <begin position="6"/>
        <end position="26"/>
    </location>
</feature>
<reference evidence="2" key="1">
    <citation type="journal article" date="2015" name="Nature">
        <title>Complex archaea that bridge the gap between prokaryotes and eukaryotes.</title>
        <authorList>
            <person name="Spang A."/>
            <person name="Saw J.H."/>
            <person name="Jorgensen S.L."/>
            <person name="Zaremba-Niedzwiedzka K."/>
            <person name="Martijn J."/>
            <person name="Lind A.E."/>
            <person name="van Eijk R."/>
            <person name="Schleper C."/>
            <person name="Guy L."/>
            <person name="Ettema T.J."/>
        </authorList>
    </citation>
    <scope>NUCLEOTIDE SEQUENCE</scope>
</reference>
<dbReference type="EMBL" id="LAZR01062435">
    <property type="protein sequence ID" value="KKK61516.1"/>
    <property type="molecule type" value="Genomic_DNA"/>
</dbReference>
<dbReference type="AlphaFoldDB" id="A0A0F8ZNL7"/>
<comment type="caution">
    <text evidence="2">The sequence shown here is derived from an EMBL/GenBank/DDBJ whole genome shotgun (WGS) entry which is preliminary data.</text>
</comment>
<organism evidence="2">
    <name type="scientific">marine sediment metagenome</name>
    <dbReference type="NCBI Taxonomy" id="412755"/>
    <lineage>
        <taxon>unclassified sequences</taxon>
        <taxon>metagenomes</taxon>
        <taxon>ecological metagenomes</taxon>
    </lineage>
</organism>
<keyword evidence="1" id="KW-1133">Transmembrane helix</keyword>
<accession>A0A0F8ZNL7</accession>
<keyword evidence="1" id="KW-0812">Transmembrane</keyword>
<feature type="non-terminal residue" evidence="2">
    <location>
        <position position="106"/>
    </location>
</feature>